<proteinExistence type="predicted"/>
<dbReference type="SMART" id="SM00448">
    <property type="entry name" value="REC"/>
    <property type="match status" value="1"/>
</dbReference>
<dbReference type="SUPFAM" id="SSF52540">
    <property type="entry name" value="P-loop containing nucleoside triphosphate hydrolases"/>
    <property type="match status" value="1"/>
</dbReference>
<dbReference type="PATRIC" id="fig|52.7.peg.2342"/>
<dbReference type="InterPro" id="IPR025943">
    <property type="entry name" value="Sigma_54_int_dom_ATP-bd_2"/>
</dbReference>
<dbReference type="Proteomes" id="UP000067626">
    <property type="component" value="Chromosome"/>
</dbReference>
<feature type="domain" description="Sigma-54 factor interaction" evidence="7">
    <location>
        <begin position="161"/>
        <end position="390"/>
    </location>
</feature>
<dbReference type="AlphaFoldDB" id="A0A0K1EAZ1"/>
<dbReference type="PANTHER" id="PTHR32071:SF117">
    <property type="entry name" value="PTS-DEPENDENT DIHYDROXYACETONE KINASE OPERON REGULATORY PROTEIN-RELATED"/>
    <property type="match status" value="1"/>
</dbReference>
<dbReference type="PROSITE" id="PS00688">
    <property type="entry name" value="SIGMA54_INTERACT_3"/>
    <property type="match status" value="1"/>
</dbReference>
<sequence length="468" mass="50814">MAQRAKVGPPLISMAALRILVVDDEPAMREVLHARLSQWGHEVRTADSGAAARAAVAVFDAEVVISDVVLPDLGGVELLHTLKVERPDRVVLLITAYGSIGTAVEAMRRGAADFLTKPLDYTALRERLDLLARERDERTRAEAPAAGEPVDLRGTDRLGPLVGASASQRHLWELIRRVAESDATALIIGESGTGKELVARTIHDLGPRRKGPFVPVNAAAIPEGLTDSLLLGHTKGAFTGATDAGVGMFQLAHGGTLFLDEITEMPIGLQAKLLRVLEDGVVRPVGSTRELRFDVRVIAASNRDPMQAVEERHLRADLLFRLDVLRVNVDPLRQRREDIPVIARHFIGLSNQRHNARVTGLSDDALAALSAHDFPGNVRELRNLVERAVVFAREGVISARHLPFGEPEPQKPAPPTGIVLPEGVTSAEAERILILETLRRAGNNKAEAARRLGIDVKTLRNKLKTFGV</sequence>
<dbReference type="PROSITE" id="PS00676">
    <property type="entry name" value="SIGMA54_INTERACT_2"/>
    <property type="match status" value="1"/>
</dbReference>
<dbReference type="Gene3D" id="1.10.10.60">
    <property type="entry name" value="Homeodomain-like"/>
    <property type="match status" value="1"/>
</dbReference>
<evidence type="ECO:0000256" key="3">
    <source>
        <dbReference type="ARBA" id="ARBA00023015"/>
    </source>
</evidence>
<evidence type="ECO:0000259" key="7">
    <source>
        <dbReference type="PROSITE" id="PS50045"/>
    </source>
</evidence>
<evidence type="ECO:0000256" key="2">
    <source>
        <dbReference type="ARBA" id="ARBA00022840"/>
    </source>
</evidence>
<keyword evidence="3" id="KW-0805">Transcription regulation</keyword>
<dbReference type="PRINTS" id="PR01590">
    <property type="entry name" value="HTHFIS"/>
</dbReference>
<dbReference type="InterPro" id="IPR003593">
    <property type="entry name" value="AAA+_ATPase"/>
</dbReference>
<dbReference type="Gene3D" id="3.40.50.300">
    <property type="entry name" value="P-loop containing nucleotide triphosphate hydrolases"/>
    <property type="match status" value="1"/>
</dbReference>
<evidence type="ECO:0000313" key="10">
    <source>
        <dbReference type="Proteomes" id="UP000067626"/>
    </source>
</evidence>
<dbReference type="PROSITE" id="PS50110">
    <property type="entry name" value="RESPONSE_REGULATORY"/>
    <property type="match status" value="1"/>
</dbReference>
<dbReference type="EMBL" id="CP012159">
    <property type="protein sequence ID" value="AKT38035.1"/>
    <property type="molecule type" value="Genomic_DNA"/>
</dbReference>
<dbReference type="Gene3D" id="3.40.50.2300">
    <property type="match status" value="1"/>
</dbReference>
<dbReference type="PANTHER" id="PTHR32071">
    <property type="entry name" value="TRANSCRIPTIONAL REGULATORY PROTEIN"/>
    <property type="match status" value="1"/>
</dbReference>
<dbReference type="CDD" id="cd00156">
    <property type="entry name" value="REC"/>
    <property type="match status" value="1"/>
</dbReference>
<keyword evidence="1" id="KW-0547">Nucleotide-binding</keyword>
<organism evidence="9 10">
    <name type="scientific">Chondromyces crocatus</name>
    <dbReference type="NCBI Taxonomy" id="52"/>
    <lineage>
        <taxon>Bacteria</taxon>
        <taxon>Pseudomonadati</taxon>
        <taxon>Myxococcota</taxon>
        <taxon>Polyangia</taxon>
        <taxon>Polyangiales</taxon>
        <taxon>Polyangiaceae</taxon>
        <taxon>Chondromyces</taxon>
    </lineage>
</organism>
<dbReference type="OrthoDB" id="9761705at2"/>
<dbReference type="Pfam" id="PF02954">
    <property type="entry name" value="HTH_8"/>
    <property type="match status" value="1"/>
</dbReference>
<dbReference type="SUPFAM" id="SSF46689">
    <property type="entry name" value="Homeodomain-like"/>
    <property type="match status" value="1"/>
</dbReference>
<evidence type="ECO:0000313" key="9">
    <source>
        <dbReference type="EMBL" id="AKT38035.1"/>
    </source>
</evidence>
<keyword evidence="10" id="KW-1185">Reference proteome</keyword>
<name>A0A0K1EAZ1_CHOCO</name>
<dbReference type="InterPro" id="IPR002197">
    <property type="entry name" value="HTH_Fis"/>
</dbReference>
<dbReference type="InterPro" id="IPR009057">
    <property type="entry name" value="Homeodomain-like_sf"/>
</dbReference>
<dbReference type="InterPro" id="IPR002078">
    <property type="entry name" value="Sigma_54_int"/>
</dbReference>
<feature type="modified residue" description="4-aspartylphosphate" evidence="6">
    <location>
        <position position="67"/>
    </location>
</feature>
<evidence type="ECO:0000256" key="1">
    <source>
        <dbReference type="ARBA" id="ARBA00022741"/>
    </source>
</evidence>
<dbReference type="GO" id="GO:0005524">
    <property type="term" value="F:ATP binding"/>
    <property type="evidence" value="ECO:0007669"/>
    <property type="project" value="UniProtKB-KW"/>
</dbReference>
<evidence type="ECO:0000259" key="8">
    <source>
        <dbReference type="PROSITE" id="PS50110"/>
    </source>
</evidence>
<evidence type="ECO:0000256" key="6">
    <source>
        <dbReference type="PROSITE-ProRule" id="PRU00169"/>
    </source>
</evidence>
<dbReference type="Pfam" id="PF00158">
    <property type="entry name" value="Sigma54_activat"/>
    <property type="match status" value="1"/>
</dbReference>
<dbReference type="PROSITE" id="PS50045">
    <property type="entry name" value="SIGMA54_INTERACT_4"/>
    <property type="match status" value="1"/>
</dbReference>
<dbReference type="CDD" id="cd00009">
    <property type="entry name" value="AAA"/>
    <property type="match status" value="1"/>
</dbReference>
<dbReference type="GO" id="GO:0006355">
    <property type="term" value="P:regulation of DNA-templated transcription"/>
    <property type="evidence" value="ECO:0007669"/>
    <property type="project" value="InterPro"/>
</dbReference>
<dbReference type="Pfam" id="PF00072">
    <property type="entry name" value="Response_reg"/>
    <property type="match status" value="1"/>
</dbReference>
<dbReference type="FunFam" id="3.40.50.300:FF:000006">
    <property type="entry name" value="DNA-binding transcriptional regulator NtrC"/>
    <property type="match status" value="1"/>
</dbReference>
<dbReference type="Pfam" id="PF25601">
    <property type="entry name" value="AAA_lid_14"/>
    <property type="match status" value="1"/>
</dbReference>
<dbReference type="RefSeq" id="WP_082362377.1">
    <property type="nucleotide sequence ID" value="NZ_CP012159.1"/>
</dbReference>
<accession>A0A0K1EAZ1</accession>
<reference evidence="9 10" key="1">
    <citation type="submission" date="2015-07" db="EMBL/GenBank/DDBJ databases">
        <title>Genome analysis of myxobacterium Chondromyces crocatus Cm c5 reveals a high potential for natural compound synthesis and the genetic basis for the loss of fruiting body formation.</title>
        <authorList>
            <person name="Zaburannyi N."/>
            <person name="Bunk B."/>
            <person name="Maier J."/>
            <person name="Overmann J."/>
            <person name="Mueller R."/>
        </authorList>
    </citation>
    <scope>NUCLEOTIDE SEQUENCE [LARGE SCALE GENOMIC DNA]</scope>
    <source>
        <strain evidence="9 10">Cm c5</strain>
    </source>
</reference>
<keyword evidence="5" id="KW-0804">Transcription</keyword>
<feature type="domain" description="Response regulatory" evidence="8">
    <location>
        <begin position="18"/>
        <end position="132"/>
    </location>
</feature>
<dbReference type="InterPro" id="IPR001789">
    <property type="entry name" value="Sig_transdc_resp-reg_receiver"/>
</dbReference>
<protein>
    <submittedName>
        <fullName evidence="9">Fis family transcriptional regulator</fullName>
    </submittedName>
</protein>
<dbReference type="Gene3D" id="1.10.8.60">
    <property type="match status" value="1"/>
</dbReference>
<dbReference type="InterPro" id="IPR011006">
    <property type="entry name" value="CheY-like_superfamily"/>
</dbReference>
<keyword evidence="2" id="KW-0067">ATP-binding</keyword>
<keyword evidence="6" id="KW-0597">Phosphoprotein</keyword>
<evidence type="ECO:0000256" key="5">
    <source>
        <dbReference type="ARBA" id="ARBA00023163"/>
    </source>
</evidence>
<dbReference type="InterPro" id="IPR058031">
    <property type="entry name" value="AAA_lid_NorR"/>
</dbReference>
<dbReference type="InterPro" id="IPR027417">
    <property type="entry name" value="P-loop_NTPase"/>
</dbReference>
<dbReference type="InterPro" id="IPR025944">
    <property type="entry name" value="Sigma_54_int_dom_CS"/>
</dbReference>
<gene>
    <name evidence="9" type="primary">fis</name>
    <name evidence="9" type="ORF">CMC5_021760</name>
</gene>
<dbReference type="GO" id="GO:0000160">
    <property type="term" value="P:phosphorelay signal transduction system"/>
    <property type="evidence" value="ECO:0007669"/>
    <property type="project" value="InterPro"/>
</dbReference>
<evidence type="ECO:0000256" key="4">
    <source>
        <dbReference type="ARBA" id="ARBA00023125"/>
    </source>
</evidence>
<dbReference type="SUPFAM" id="SSF52172">
    <property type="entry name" value="CheY-like"/>
    <property type="match status" value="1"/>
</dbReference>
<keyword evidence="4" id="KW-0238">DNA-binding</keyword>
<dbReference type="KEGG" id="ccro:CMC5_021760"/>
<dbReference type="STRING" id="52.CMC5_021760"/>
<dbReference type="GO" id="GO:0043565">
    <property type="term" value="F:sequence-specific DNA binding"/>
    <property type="evidence" value="ECO:0007669"/>
    <property type="project" value="InterPro"/>
</dbReference>
<dbReference type="SMART" id="SM00382">
    <property type="entry name" value="AAA"/>
    <property type="match status" value="1"/>
</dbReference>